<comment type="subcellular location">
    <subcellularLocation>
        <location evidence="1">Cell membrane</location>
        <topology evidence="1">Multi-pass membrane protein</topology>
    </subcellularLocation>
</comment>
<organism evidence="11 12">
    <name type="scientific">Streptomyces flaveolus</name>
    <dbReference type="NCBI Taxonomy" id="67297"/>
    <lineage>
        <taxon>Bacteria</taxon>
        <taxon>Bacillati</taxon>
        <taxon>Actinomycetota</taxon>
        <taxon>Actinomycetes</taxon>
        <taxon>Kitasatosporales</taxon>
        <taxon>Streptomycetaceae</taxon>
        <taxon>Streptomyces</taxon>
    </lineage>
</organism>
<accession>A0ABV3AI92</accession>
<dbReference type="Gene3D" id="1.20.1720.10">
    <property type="entry name" value="Multidrug resistance protein D"/>
    <property type="match status" value="1"/>
</dbReference>
<sequence length="527" mass="53484">MNAVTPAKAGRREWFGLAVLCLPALLTTMDLTLLFMAVPKLTADLHPSSTQLLWSSDIYGFLIAGFLITMGTLGERIGRRRLLLTGAVFFGVASVLTAEANSAEMLIAARALLGISAATLAPSTLSLLRSMFRDPKESTTAVTIWTTSFMVGGVVGPIAGGLLLDHFWWGAPFLMAVPVMVLLLVTGPILLPEYKDPSGAKLDLLSVGLSLAAILPAMYGVKELARNGFEALPAVSLAAGVVFGVVFVLRQRGLAAPLMDLSLFRRAAFSVSVGTLLLTTGMMMGIQYLLATYMQIVLGMSPAEAGLWQLPVIIPGMVAAVVATGLAGKHGAPPVLIGGLVVGSVGFGILTQLDGDSGTAMVVASSAVMFIGLAPVMALGIGTIVSAAPVERAGAASALASTTNELGGAVGIALVGSLATAVYGSTLDDKLPSGVPGPVHEAARNGLAEAAAVTGGLPARVGAQLDAVAHDAFAHGMAIASYVSIGVLLTMAALVAVLLRKSLPAPAAGQPEPEHAGAADGETVPAG</sequence>
<evidence type="ECO:0000256" key="3">
    <source>
        <dbReference type="ARBA" id="ARBA00022475"/>
    </source>
</evidence>
<feature type="transmembrane region" description="Helical" evidence="9">
    <location>
        <begin position="479"/>
        <end position="499"/>
    </location>
</feature>
<feature type="transmembrane region" description="Helical" evidence="9">
    <location>
        <begin position="406"/>
        <end position="424"/>
    </location>
</feature>
<evidence type="ECO:0000256" key="4">
    <source>
        <dbReference type="ARBA" id="ARBA00022692"/>
    </source>
</evidence>
<dbReference type="InterPro" id="IPR011701">
    <property type="entry name" value="MFS"/>
</dbReference>
<feature type="transmembrane region" description="Helical" evidence="9">
    <location>
        <begin position="58"/>
        <end position="75"/>
    </location>
</feature>
<keyword evidence="5 9" id="KW-1133">Transmembrane helix</keyword>
<dbReference type="PRINTS" id="PR01036">
    <property type="entry name" value="TCRTETB"/>
</dbReference>
<dbReference type="InterPro" id="IPR020846">
    <property type="entry name" value="MFS_dom"/>
</dbReference>
<evidence type="ECO:0000256" key="9">
    <source>
        <dbReference type="SAM" id="Phobius"/>
    </source>
</evidence>
<keyword evidence="6 9" id="KW-0472">Membrane</keyword>
<dbReference type="SUPFAM" id="SSF103473">
    <property type="entry name" value="MFS general substrate transporter"/>
    <property type="match status" value="1"/>
</dbReference>
<keyword evidence="2" id="KW-0813">Transport</keyword>
<dbReference type="EMBL" id="JBFAEG010000028">
    <property type="protein sequence ID" value="MEU5711665.1"/>
    <property type="molecule type" value="Genomic_DNA"/>
</dbReference>
<dbReference type="Proteomes" id="UP001551011">
    <property type="component" value="Unassembled WGS sequence"/>
</dbReference>
<evidence type="ECO:0000313" key="11">
    <source>
        <dbReference type="EMBL" id="MEU5711665.1"/>
    </source>
</evidence>
<reference evidence="11 12" key="1">
    <citation type="submission" date="2024-06" db="EMBL/GenBank/DDBJ databases">
        <title>The Natural Products Discovery Center: Release of the First 8490 Sequenced Strains for Exploring Actinobacteria Biosynthetic Diversity.</title>
        <authorList>
            <person name="Kalkreuter E."/>
            <person name="Kautsar S.A."/>
            <person name="Yang D."/>
            <person name="Bader C.D."/>
            <person name="Teijaro C.N."/>
            <person name="Fluegel L."/>
            <person name="Davis C.M."/>
            <person name="Simpson J.R."/>
            <person name="Lauterbach L."/>
            <person name="Steele A.D."/>
            <person name="Gui C."/>
            <person name="Meng S."/>
            <person name="Li G."/>
            <person name="Viehrig K."/>
            <person name="Ye F."/>
            <person name="Su P."/>
            <person name="Kiefer A.F."/>
            <person name="Nichols A."/>
            <person name="Cepeda A.J."/>
            <person name="Yan W."/>
            <person name="Fan B."/>
            <person name="Jiang Y."/>
            <person name="Adhikari A."/>
            <person name="Zheng C.-J."/>
            <person name="Schuster L."/>
            <person name="Cowan T.M."/>
            <person name="Smanski M.J."/>
            <person name="Chevrette M.G."/>
            <person name="De Carvalho L.P.S."/>
            <person name="Shen B."/>
        </authorList>
    </citation>
    <scope>NUCLEOTIDE SEQUENCE [LARGE SCALE GENOMIC DNA]</scope>
    <source>
        <strain evidence="11 12">NPDC020594</strain>
    </source>
</reference>
<feature type="transmembrane region" description="Helical" evidence="9">
    <location>
        <begin position="310"/>
        <end position="328"/>
    </location>
</feature>
<keyword evidence="7" id="KW-0046">Antibiotic resistance</keyword>
<dbReference type="RefSeq" id="WP_030649961.1">
    <property type="nucleotide sequence ID" value="NZ_JBEXDP010000015.1"/>
</dbReference>
<feature type="transmembrane region" description="Helical" evidence="9">
    <location>
        <begin position="169"/>
        <end position="190"/>
    </location>
</feature>
<feature type="domain" description="Major facilitator superfamily (MFS) profile" evidence="10">
    <location>
        <begin position="16"/>
        <end position="504"/>
    </location>
</feature>
<dbReference type="PROSITE" id="PS50850">
    <property type="entry name" value="MFS"/>
    <property type="match status" value="1"/>
</dbReference>
<feature type="transmembrane region" description="Helical" evidence="9">
    <location>
        <begin position="107"/>
        <end position="128"/>
    </location>
</feature>
<dbReference type="InterPro" id="IPR036259">
    <property type="entry name" value="MFS_trans_sf"/>
</dbReference>
<feature type="transmembrane region" description="Helical" evidence="9">
    <location>
        <begin position="14"/>
        <end position="38"/>
    </location>
</feature>
<evidence type="ECO:0000256" key="7">
    <source>
        <dbReference type="ARBA" id="ARBA00023251"/>
    </source>
</evidence>
<dbReference type="Pfam" id="PF07690">
    <property type="entry name" value="MFS_1"/>
    <property type="match status" value="1"/>
</dbReference>
<protein>
    <submittedName>
        <fullName evidence="11">MFS transporter</fullName>
    </submittedName>
</protein>
<dbReference type="PANTHER" id="PTHR42718:SF47">
    <property type="entry name" value="METHYL VIOLOGEN RESISTANCE PROTEIN SMVA"/>
    <property type="match status" value="1"/>
</dbReference>
<evidence type="ECO:0000259" key="10">
    <source>
        <dbReference type="PROSITE" id="PS50850"/>
    </source>
</evidence>
<name>A0ABV3AI92_9ACTN</name>
<gene>
    <name evidence="11" type="ORF">AB0H04_33240</name>
</gene>
<proteinExistence type="predicted"/>
<feature type="transmembrane region" description="Helical" evidence="9">
    <location>
        <begin position="335"/>
        <end position="353"/>
    </location>
</feature>
<feature type="region of interest" description="Disordered" evidence="8">
    <location>
        <begin position="506"/>
        <end position="527"/>
    </location>
</feature>
<feature type="transmembrane region" description="Helical" evidence="9">
    <location>
        <begin position="269"/>
        <end position="290"/>
    </location>
</feature>
<evidence type="ECO:0000256" key="6">
    <source>
        <dbReference type="ARBA" id="ARBA00023136"/>
    </source>
</evidence>
<evidence type="ECO:0000256" key="8">
    <source>
        <dbReference type="SAM" id="MobiDB-lite"/>
    </source>
</evidence>
<feature type="transmembrane region" description="Helical" evidence="9">
    <location>
        <begin position="202"/>
        <end position="219"/>
    </location>
</feature>
<evidence type="ECO:0000256" key="1">
    <source>
        <dbReference type="ARBA" id="ARBA00004651"/>
    </source>
</evidence>
<keyword evidence="4 9" id="KW-0812">Transmembrane</keyword>
<evidence type="ECO:0000313" key="12">
    <source>
        <dbReference type="Proteomes" id="UP001551011"/>
    </source>
</evidence>
<evidence type="ECO:0000256" key="2">
    <source>
        <dbReference type="ARBA" id="ARBA00022448"/>
    </source>
</evidence>
<comment type="caution">
    <text evidence="11">The sequence shown here is derived from an EMBL/GenBank/DDBJ whole genome shotgun (WGS) entry which is preliminary data.</text>
</comment>
<feature type="transmembrane region" description="Helical" evidence="9">
    <location>
        <begin position="82"/>
        <end position="101"/>
    </location>
</feature>
<keyword evidence="12" id="KW-1185">Reference proteome</keyword>
<evidence type="ECO:0000256" key="5">
    <source>
        <dbReference type="ARBA" id="ARBA00022989"/>
    </source>
</evidence>
<dbReference type="PANTHER" id="PTHR42718">
    <property type="entry name" value="MAJOR FACILITATOR SUPERFAMILY MULTIDRUG TRANSPORTER MFSC"/>
    <property type="match status" value="1"/>
</dbReference>
<dbReference type="Gene3D" id="1.20.1250.20">
    <property type="entry name" value="MFS general substrate transporter like domains"/>
    <property type="match status" value="1"/>
</dbReference>
<feature type="transmembrane region" description="Helical" evidence="9">
    <location>
        <begin position="359"/>
        <end position="385"/>
    </location>
</feature>
<dbReference type="CDD" id="cd17321">
    <property type="entry name" value="MFS_MMR_MDR_like"/>
    <property type="match status" value="1"/>
</dbReference>
<keyword evidence="3" id="KW-1003">Cell membrane</keyword>
<feature type="transmembrane region" description="Helical" evidence="9">
    <location>
        <begin position="140"/>
        <end position="163"/>
    </location>
</feature>
<feature type="transmembrane region" description="Helical" evidence="9">
    <location>
        <begin position="231"/>
        <end position="249"/>
    </location>
</feature>